<dbReference type="OrthoDB" id="79737at2759"/>
<evidence type="ECO:0000256" key="1">
    <source>
        <dbReference type="SAM" id="MobiDB-lite"/>
    </source>
</evidence>
<reference evidence="3" key="2">
    <citation type="submission" date="2019-06" db="EMBL/GenBank/DDBJ databases">
        <title>Genomics analysis of Aphanomyces spp. identifies a new class of oomycete effector associated with host adaptation.</title>
        <authorList>
            <person name="Gaulin E."/>
        </authorList>
    </citation>
    <scope>NUCLEOTIDE SEQUENCE</scope>
    <source>
        <strain evidence="3">CBS 578.67</strain>
    </source>
</reference>
<dbReference type="Proteomes" id="UP000332933">
    <property type="component" value="Unassembled WGS sequence"/>
</dbReference>
<reference evidence="4 5" key="1">
    <citation type="submission" date="2019-03" db="EMBL/GenBank/DDBJ databases">
        <authorList>
            <person name="Gaulin E."/>
            <person name="Dumas B."/>
        </authorList>
    </citation>
    <scope>NUCLEOTIDE SEQUENCE [LARGE SCALE GENOMIC DNA]</scope>
    <source>
        <strain evidence="4">CBS 568.67</strain>
    </source>
</reference>
<gene>
    <name evidence="4" type="primary">Aste57867_21657</name>
    <name evidence="3" type="ORF">As57867_021588</name>
    <name evidence="4" type="ORF">ASTE57867_21657</name>
</gene>
<evidence type="ECO:0000256" key="2">
    <source>
        <dbReference type="SAM" id="Phobius"/>
    </source>
</evidence>
<keyword evidence="2" id="KW-1133">Transmembrane helix</keyword>
<evidence type="ECO:0000313" key="3">
    <source>
        <dbReference type="EMBL" id="KAF0686563.1"/>
    </source>
</evidence>
<keyword evidence="5" id="KW-1185">Reference proteome</keyword>
<feature type="transmembrane region" description="Helical" evidence="2">
    <location>
        <begin position="60"/>
        <end position="81"/>
    </location>
</feature>
<sequence length="220" mass="25178">MGSFLIHRYDDSENLNPFLSVSICEDEEEKVHPVHPVKANRPVVIKLRLLHMDWRHGKQIFVNALVVICLVCIGVIPLVSWPQQRNTLQFAGQALQISNDNAQVAHGKLDLSELRSFQDKNDEVRRRDLDDSWPQRELHDSKEEKLMRVRSIDTRDDAPLKANELSEEAKRDTIIDDNLPEIPLPANDVSDNESPPESAQNAWPANDVPAEPIYVRERVD</sequence>
<keyword evidence="2" id="KW-0472">Membrane</keyword>
<dbReference type="AlphaFoldDB" id="A0A485LK63"/>
<evidence type="ECO:0000313" key="4">
    <source>
        <dbReference type="EMBL" id="VFT98326.1"/>
    </source>
</evidence>
<feature type="region of interest" description="Disordered" evidence="1">
    <location>
        <begin position="159"/>
        <end position="220"/>
    </location>
</feature>
<keyword evidence="2" id="KW-0812">Transmembrane</keyword>
<accession>A0A485LK63</accession>
<name>A0A485LK63_9STRA</name>
<feature type="compositionally biased region" description="Polar residues" evidence="1">
    <location>
        <begin position="192"/>
        <end position="203"/>
    </location>
</feature>
<dbReference type="EMBL" id="CAADRA010007017">
    <property type="protein sequence ID" value="VFT98326.1"/>
    <property type="molecule type" value="Genomic_DNA"/>
</dbReference>
<proteinExistence type="predicted"/>
<dbReference type="EMBL" id="VJMH01006991">
    <property type="protein sequence ID" value="KAF0686563.1"/>
    <property type="molecule type" value="Genomic_DNA"/>
</dbReference>
<organism evidence="4 5">
    <name type="scientific">Aphanomyces stellatus</name>
    <dbReference type="NCBI Taxonomy" id="120398"/>
    <lineage>
        <taxon>Eukaryota</taxon>
        <taxon>Sar</taxon>
        <taxon>Stramenopiles</taxon>
        <taxon>Oomycota</taxon>
        <taxon>Saprolegniomycetes</taxon>
        <taxon>Saprolegniales</taxon>
        <taxon>Verrucalvaceae</taxon>
        <taxon>Aphanomyces</taxon>
    </lineage>
</organism>
<protein>
    <submittedName>
        <fullName evidence="4">Aste57867_21657 protein</fullName>
    </submittedName>
</protein>
<evidence type="ECO:0000313" key="5">
    <source>
        <dbReference type="Proteomes" id="UP000332933"/>
    </source>
</evidence>